<dbReference type="PATRIC" id="fig|1434109.4.peg.1587"/>
<evidence type="ECO:0000313" key="7">
    <source>
        <dbReference type="Proteomes" id="UP000033038"/>
    </source>
</evidence>
<keyword evidence="3 4" id="KW-0804">Transcription</keyword>
<dbReference type="KEGG" id="mbw:MSBRW_1262"/>
<evidence type="ECO:0000256" key="4">
    <source>
        <dbReference type="HAMAP-Rule" id="MF_01214"/>
    </source>
</evidence>
<evidence type="ECO:0000313" key="6">
    <source>
        <dbReference type="EMBL" id="AKB50515.1"/>
    </source>
</evidence>
<dbReference type="PANTHER" id="PTHR19278">
    <property type="entry name" value="OROTATE PHOSPHORIBOSYLTRANSFERASE"/>
    <property type="match status" value="1"/>
</dbReference>
<dbReference type="EMBL" id="CP009526">
    <property type="protein sequence ID" value="AKB50515.1"/>
    <property type="molecule type" value="Genomic_DNA"/>
</dbReference>
<dbReference type="NCBIfam" id="NF002620">
    <property type="entry name" value="PRK02277.1"/>
    <property type="match status" value="1"/>
</dbReference>
<dbReference type="CDD" id="cd06223">
    <property type="entry name" value="PRTases_typeI"/>
    <property type="match status" value="1"/>
</dbReference>
<evidence type="ECO:0000256" key="3">
    <source>
        <dbReference type="ARBA" id="ARBA00023163"/>
    </source>
</evidence>
<sequence length="246" mass="26571">MNIVFQAVFEANIVNKLQNVPKKCRKMCRKIQPDKNSGGNGGMKNIEDLIQKAVELQSNGLVTGQIADELNVSRETVTWLLTRSKKEVAAPAPKDISVNWSNIGKSATRLHYISLALCDMVLETLEETNAEVDVVVGVAASGIPLASMMANELGADFALYHSRKGQDVVQPGQKGTISRNFGGVAGKNCVIVDDVITTGSTTMEVIEQLREMGAKPRAVAVLVDKKGADMIANVPIRSLVRIVRLD</sequence>
<dbReference type="GO" id="GO:0006222">
    <property type="term" value="P:UMP biosynthetic process"/>
    <property type="evidence" value="ECO:0007669"/>
    <property type="project" value="TreeGrafter"/>
</dbReference>
<evidence type="ECO:0000256" key="1">
    <source>
        <dbReference type="ARBA" id="ARBA00023015"/>
    </source>
</evidence>
<dbReference type="GO" id="GO:0010468">
    <property type="term" value="P:regulation of gene expression"/>
    <property type="evidence" value="ECO:0007669"/>
    <property type="project" value="UniProtKB-UniRule"/>
</dbReference>
<dbReference type="HAMAP" id="MF_01214">
    <property type="entry name" value="GfcR"/>
    <property type="match status" value="1"/>
</dbReference>
<dbReference type="GO" id="GO:0003677">
    <property type="term" value="F:DNA binding"/>
    <property type="evidence" value="ECO:0007669"/>
    <property type="project" value="UniProtKB-UniRule"/>
</dbReference>
<name>A0A0E3QK61_METBA</name>
<dbReference type="Proteomes" id="UP000033038">
    <property type="component" value="Chromosome"/>
</dbReference>
<dbReference type="Pfam" id="PF00156">
    <property type="entry name" value="Pribosyltran"/>
    <property type="match status" value="1"/>
</dbReference>
<dbReference type="SUPFAM" id="SSF53271">
    <property type="entry name" value="PRTase-like"/>
    <property type="match status" value="1"/>
</dbReference>
<proteinExistence type="inferred from homology"/>
<evidence type="ECO:0000256" key="2">
    <source>
        <dbReference type="ARBA" id="ARBA00023125"/>
    </source>
</evidence>
<dbReference type="PANTHER" id="PTHR19278:SF41">
    <property type="entry name" value="PYRE-LIKE PROTEIN"/>
    <property type="match status" value="1"/>
</dbReference>
<protein>
    <recommendedName>
        <fullName evidence="4">Transcriptional regulator GfcR</fullName>
    </recommendedName>
</protein>
<keyword evidence="6" id="KW-0808">Transferase</keyword>
<accession>A0A0E3QK61</accession>
<organism evidence="6 7">
    <name type="scientific">Methanosarcina barkeri str. Wiesmoor</name>
    <dbReference type="NCBI Taxonomy" id="1434109"/>
    <lineage>
        <taxon>Archaea</taxon>
        <taxon>Methanobacteriati</taxon>
        <taxon>Methanobacteriota</taxon>
        <taxon>Stenosarchaea group</taxon>
        <taxon>Methanomicrobia</taxon>
        <taxon>Methanosarcinales</taxon>
        <taxon>Methanosarcinaceae</taxon>
        <taxon>Methanosarcina</taxon>
    </lineage>
</organism>
<reference evidence="6 7" key="1">
    <citation type="submission" date="2014-07" db="EMBL/GenBank/DDBJ databases">
        <title>Methanogenic archaea and the global carbon cycle.</title>
        <authorList>
            <person name="Henriksen J.R."/>
            <person name="Luke J."/>
            <person name="Reinhart S."/>
            <person name="Benedict M.N."/>
            <person name="Youngblut N.D."/>
            <person name="Metcalf M.E."/>
            <person name="Whitaker R.J."/>
            <person name="Metcalf W.W."/>
        </authorList>
    </citation>
    <scope>NUCLEOTIDE SEQUENCE [LARGE SCALE GENOMIC DNA]</scope>
    <source>
        <strain evidence="6 7">Wiesmoor</strain>
    </source>
</reference>
<dbReference type="InterPro" id="IPR029057">
    <property type="entry name" value="PRTase-like"/>
</dbReference>
<comment type="domain">
    <text evidence="4">Contains an N-terminal DNA-binding winged helix-turn-helix domain and a C-terminal regulatory domain (or effector binding domain) resembling phosphoribosyltransferase (PRT) domain.</text>
</comment>
<dbReference type="GO" id="GO:0004588">
    <property type="term" value="F:orotate phosphoribosyltransferase activity"/>
    <property type="evidence" value="ECO:0007669"/>
    <property type="project" value="TreeGrafter"/>
</dbReference>
<dbReference type="InterPro" id="IPR022854">
    <property type="entry name" value="GfcR-like"/>
</dbReference>
<dbReference type="AlphaFoldDB" id="A0A0E3QK61"/>
<dbReference type="HOGENOM" id="CLU_111001_0_0_2"/>
<keyword evidence="6" id="KW-0328">Glycosyltransferase</keyword>
<dbReference type="Gene3D" id="3.40.50.2020">
    <property type="match status" value="1"/>
</dbReference>
<dbReference type="GO" id="GO:0019856">
    <property type="term" value="P:pyrimidine nucleobase biosynthetic process"/>
    <property type="evidence" value="ECO:0007669"/>
    <property type="project" value="TreeGrafter"/>
</dbReference>
<keyword evidence="1 4" id="KW-0805">Transcription regulation</keyword>
<keyword evidence="2 4" id="KW-0238">DNA-binding</keyword>
<comment type="similarity">
    <text evidence="4">Belongs to the purine/pyrimidine phosphoribosyltransferase family. GfcR subfamily.</text>
</comment>
<dbReference type="InterPro" id="IPR000836">
    <property type="entry name" value="PRTase_dom"/>
</dbReference>
<evidence type="ECO:0000259" key="5">
    <source>
        <dbReference type="Pfam" id="PF00156"/>
    </source>
</evidence>
<gene>
    <name evidence="4" type="primary">gfcR</name>
    <name evidence="6" type="ORF">MSBRW_1262</name>
</gene>
<feature type="domain" description="Phosphoribosyltransferase" evidence="5">
    <location>
        <begin position="122"/>
        <end position="226"/>
    </location>
</feature>